<feature type="transmembrane region" description="Helical" evidence="7">
    <location>
        <begin position="10"/>
        <end position="27"/>
    </location>
</feature>
<dbReference type="GO" id="GO:0006493">
    <property type="term" value="P:protein O-linked glycosylation"/>
    <property type="evidence" value="ECO:0007669"/>
    <property type="project" value="EnsemblFungi"/>
</dbReference>
<dbReference type="GO" id="GO:0016020">
    <property type="term" value="C:membrane"/>
    <property type="evidence" value="ECO:0007669"/>
    <property type="project" value="UniProtKB-SubCell"/>
</dbReference>
<dbReference type="GeneID" id="5233973"/>
<organism evidence="8 9">
    <name type="scientific">Lodderomyces elongisporus (strain ATCC 11503 / CBS 2605 / JCM 1781 / NBRC 1676 / NRRL YB-4239)</name>
    <name type="common">Yeast</name>
    <name type="synonym">Saccharomyces elongisporus</name>
    <dbReference type="NCBI Taxonomy" id="379508"/>
    <lineage>
        <taxon>Eukaryota</taxon>
        <taxon>Fungi</taxon>
        <taxon>Dikarya</taxon>
        <taxon>Ascomycota</taxon>
        <taxon>Saccharomycotina</taxon>
        <taxon>Pichiomycetes</taxon>
        <taxon>Debaryomycetaceae</taxon>
        <taxon>Candida/Lodderomyces clade</taxon>
        <taxon>Lodderomyces</taxon>
    </lineage>
</organism>
<evidence type="ECO:0000256" key="2">
    <source>
        <dbReference type="ARBA" id="ARBA00007677"/>
    </source>
</evidence>
<sequence length="431" mass="50839">MSSTRSNARLIRFGVFALILIGCGYILTRGSSFQPPSYTLGGSGSSTSTTTPAQNANKGAAAVADPNLANYKKKDLGPLPKFIAFEGQDPQQVPQKNIDPTTYSPKDKVKATFVSLARNSDLYSLVESIIQIEDRFNKKYHYDWTFLNEKEFSQEFKDTVSNLVSGKCNFGFIPKEHWSYPEWIDQEKAALVREQMREKKIIYGHSESYRHMCRFESGFFWRQDVLKDYEYYWRVEPDTKIYCDIDYDVFKWMKDNGKEYSFTISLPEYKETIPTLWKTTKEFIEKNPQYLAPNNMMEWVSDDKGESYNGCHFWSNFEIGSLNFWRSDPYKKYFEYLDKAGGFFYERWGDAPVHSIAAALFLPREKIHFFEDIGYFHVPFHNCPVDPEIRKERRCHCNPDKDFTWRGYSCTTKYYTINNFKRQKHWEKYTQ</sequence>
<keyword evidence="3 8" id="KW-0328">Glycosyltransferase</keyword>
<evidence type="ECO:0000313" key="9">
    <source>
        <dbReference type="Proteomes" id="UP000001996"/>
    </source>
</evidence>
<accession>A5DY05</accession>
<dbReference type="GO" id="GO:0006491">
    <property type="term" value="P:N-glycan processing"/>
    <property type="evidence" value="ECO:0007669"/>
    <property type="project" value="EnsemblFungi"/>
</dbReference>
<dbReference type="VEuPathDB" id="FungiDB:LELG_02242"/>
<protein>
    <submittedName>
        <fullName evidence="8">Glycolipid 2-alpha-mannosyltransferase</fullName>
    </submittedName>
</protein>
<dbReference type="PROSITE" id="PS51257">
    <property type="entry name" value="PROKAR_LIPOPROTEIN"/>
    <property type="match status" value="1"/>
</dbReference>
<keyword evidence="7" id="KW-0812">Transmembrane</keyword>
<dbReference type="FunCoup" id="A5DY05">
    <property type="interactions" value="38"/>
</dbReference>
<keyword evidence="7" id="KW-0472">Membrane</keyword>
<dbReference type="InterPro" id="IPR002685">
    <property type="entry name" value="Glyco_trans_15"/>
</dbReference>
<dbReference type="KEGG" id="lel:PVL30_002263"/>
<dbReference type="GO" id="GO:0005794">
    <property type="term" value="C:Golgi apparatus"/>
    <property type="evidence" value="ECO:0007669"/>
    <property type="project" value="TreeGrafter"/>
</dbReference>
<keyword evidence="5" id="KW-0735">Signal-anchor</keyword>
<keyword evidence="9" id="KW-1185">Reference proteome</keyword>
<dbReference type="PANTHER" id="PTHR31121:SF6">
    <property type="entry name" value="ALPHA-1,2 MANNOSYLTRANSFERASE KTR1"/>
    <property type="match status" value="1"/>
</dbReference>
<dbReference type="OrthoDB" id="439943at2759"/>
<dbReference type="eggNOG" id="KOG4472">
    <property type="taxonomic scope" value="Eukaryota"/>
</dbReference>
<gene>
    <name evidence="8" type="ORF">LELG_02242</name>
</gene>
<proteinExistence type="inferred from homology"/>
<keyword evidence="4 8" id="KW-0808">Transferase</keyword>
<evidence type="ECO:0000256" key="3">
    <source>
        <dbReference type="ARBA" id="ARBA00022676"/>
    </source>
</evidence>
<name>A5DY05_LODEL</name>
<evidence type="ECO:0000256" key="6">
    <source>
        <dbReference type="SAM" id="MobiDB-lite"/>
    </source>
</evidence>
<dbReference type="Proteomes" id="UP000001996">
    <property type="component" value="Unassembled WGS sequence"/>
</dbReference>
<dbReference type="InParanoid" id="A5DY05"/>
<evidence type="ECO:0000313" key="8">
    <source>
        <dbReference type="EMBL" id="EDK44063.1"/>
    </source>
</evidence>
<dbReference type="GO" id="GO:0000026">
    <property type="term" value="F:alpha-1,2-mannosyltransferase activity"/>
    <property type="evidence" value="ECO:0007669"/>
    <property type="project" value="TreeGrafter"/>
</dbReference>
<dbReference type="HOGENOM" id="CLU_024327_0_1_1"/>
<evidence type="ECO:0000256" key="4">
    <source>
        <dbReference type="ARBA" id="ARBA00022679"/>
    </source>
</evidence>
<dbReference type="STRING" id="379508.A5DY05"/>
<dbReference type="SUPFAM" id="SSF53448">
    <property type="entry name" value="Nucleotide-diphospho-sugar transferases"/>
    <property type="match status" value="1"/>
</dbReference>
<dbReference type="AlphaFoldDB" id="A5DY05"/>
<dbReference type="EMBL" id="CH981525">
    <property type="protein sequence ID" value="EDK44063.1"/>
    <property type="molecule type" value="Genomic_DNA"/>
</dbReference>
<dbReference type="OMA" id="HWYSCTP"/>
<dbReference type="FunFam" id="3.90.550.10:FF:000051">
    <property type="entry name" value="Alpha-1,2-mannosyltransferase (Ktr4)"/>
    <property type="match status" value="1"/>
</dbReference>
<evidence type="ECO:0000256" key="5">
    <source>
        <dbReference type="ARBA" id="ARBA00022968"/>
    </source>
</evidence>
<dbReference type="InterPro" id="IPR029044">
    <property type="entry name" value="Nucleotide-diphossugar_trans"/>
</dbReference>
<dbReference type="PANTHER" id="PTHR31121">
    <property type="entry name" value="ALPHA-1,2 MANNOSYLTRANSFERASE KTR1"/>
    <property type="match status" value="1"/>
</dbReference>
<evidence type="ECO:0000256" key="1">
    <source>
        <dbReference type="ARBA" id="ARBA00004606"/>
    </source>
</evidence>
<comment type="similarity">
    <text evidence="2">Belongs to the glycosyltransferase 15 family.</text>
</comment>
<comment type="subcellular location">
    <subcellularLocation>
        <location evidence="1">Membrane</location>
        <topology evidence="1">Single-pass type II membrane protein</topology>
    </subcellularLocation>
</comment>
<keyword evidence="7" id="KW-1133">Transmembrane helix</keyword>
<reference evidence="8 9" key="1">
    <citation type="journal article" date="2009" name="Nature">
        <title>Evolution of pathogenicity and sexual reproduction in eight Candida genomes.</title>
        <authorList>
            <person name="Butler G."/>
            <person name="Rasmussen M.D."/>
            <person name="Lin M.F."/>
            <person name="Santos M.A."/>
            <person name="Sakthikumar S."/>
            <person name="Munro C.A."/>
            <person name="Rheinbay E."/>
            <person name="Grabherr M."/>
            <person name="Forche A."/>
            <person name="Reedy J.L."/>
            <person name="Agrafioti I."/>
            <person name="Arnaud M.B."/>
            <person name="Bates S."/>
            <person name="Brown A.J."/>
            <person name="Brunke S."/>
            <person name="Costanzo M.C."/>
            <person name="Fitzpatrick D.A."/>
            <person name="de Groot P.W."/>
            <person name="Harris D."/>
            <person name="Hoyer L.L."/>
            <person name="Hube B."/>
            <person name="Klis F.M."/>
            <person name="Kodira C."/>
            <person name="Lennard N."/>
            <person name="Logue M.E."/>
            <person name="Martin R."/>
            <person name="Neiman A.M."/>
            <person name="Nikolaou E."/>
            <person name="Quail M.A."/>
            <person name="Quinn J."/>
            <person name="Santos M.C."/>
            <person name="Schmitzberger F.F."/>
            <person name="Sherlock G."/>
            <person name="Shah P."/>
            <person name="Silverstein K.A."/>
            <person name="Skrzypek M.S."/>
            <person name="Soll D."/>
            <person name="Staggs R."/>
            <person name="Stansfield I."/>
            <person name="Stumpf M.P."/>
            <person name="Sudbery P.E."/>
            <person name="Srikantha T."/>
            <person name="Zeng Q."/>
            <person name="Berman J."/>
            <person name="Berriman M."/>
            <person name="Heitman J."/>
            <person name="Gow N.A."/>
            <person name="Lorenz M.C."/>
            <person name="Birren B.W."/>
            <person name="Kellis M."/>
            <person name="Cuomo C.A."/>
        </authorList>
    </citation>
    <scope>NUCLEOTIDE SEQUENCE [LARGE SCALE GENOMIC DNA]</scope>
    <source>
        <strain evidence="9">ATCC 11503 / BCRC 21390 / CBS 2605 / JCM 1781 / NBRC 1676 / NRRL YB-4239</strain>
    </source>
</reference>
<dbReference type="Gene3D" id="3.90.550.10">
    <property type="entry name" value="Spore Coat Polysaccharide Biosynthesis Protein SpsA, Chain A"/>
    <property type="match status" value="1"/>
</dbReference>
<dbReference type="Pfam" id="PF01793">
    <property type="entry name" value="Glyco_transf_15"/>
    <property type="match status" value="1"/>
</dbReference>
<dbReference type="GO" id="GO:0000032">
    <property type="term" value="P:cell wall mannoprotein biosynthetic process"/>
    <property type="evidence" value="ECO:0007669"/>
    <property type="project" value="TreeGrafter"/>
</dbReference>
<evidence type="ECO:0000256" key="7">
    <source>
        <dbReference type="SAM" id="Phobius"/>
    </source>
</evidence>
<feature type="region of interest" description="Disordered" evidence="6">
    <location>
        <begin position="39"/>
        <end position="59"/>
    </location>
</feature>